<keyword evidence="5" id="KW-0998">Cell outer membrane</keyword>
<evidence type="ECO:0000313" key="10">
    <source>
        <dbReference type="Proteomes" id="UP000292884"/>
    </source>
</evidence>
<dbReference type="OrthoDB" id="5694214at2"/>
<dbReference type="InterPro" id="IPR011990">
    <property type="entry name" value="TPR-like_helical_dom_sf"/>
</dbReference>
<evidence type="ECO:0000256" key="3">
    <source>
        <dbReference type="ARBA" id="ARBA00022729"/>
    </source>
</evidence>
<reference evidence="9 10" key="1">
    <citation type="submission" date="2019-02" db="EMBL/GenBank/DDBJ databases">
        <title>Pedobacter sp. RP-1-13 sp. nov., isolated from Arctic soil.</title>
        <authorList>
            <person name="Dahal R.H."/>
        </authorList>
    </citation>
    <scope>NUCLEOTIDE SEQUENCE [LARGE SCALE GENOMIC DNA]</scope>
    <source>
        <strain evidence="9 10">RP-1-13</strain>
    </source>
</reference>
<evidence type="ECO:0000256" key="2">
    <source>
        <dbReference type="ARBA" id="ARBA00006275"/>
    </source>
</evidence>
<dbReference type="Proteomes" id="UP000292884">
    <property type="component" value="Unassembled WGS sequence"/>
</dbReference>
<evidence type="ECO:0000259" key="7">
    <source>
        <dbReference type="Pfam" id="PF07980"/>
    </source>
</evidence>
<feature type="chain" id="PRO_5020271646" evidence="6">
    <location>
        <begin position="18"/>
        <end position="648"/>
    </location>
</feature>
<dbReference type="InterPro" id="IPR012944">
    <property type="entry name" value="SusD_RagB_dom"/>
</dbReference>
<dbReference type="RefSeq" id="WP_131551483.1">
    <property type="nucleotide sequence ID" value="NZ_SJSK01000001.1"/>
</dbReference>
<comment type="caution">
    <text evidence="9">The sequence shown here is derived from an EMBL/GenBank/DDBJ whole genome shotgun (WGS) entry which is preliminary data.</text>
</comment>
<dbReference type="Pfam" id="PF07980">
    <property type="entry name" value="SusD_RagB"/>
    <property type="match status" value="1"/>
</dbReference>
<dbReference type="InterPro" id="IPR033985">
    <property type="entry name" value="SusD-like_N"/>
</dbReference>
<feature type="domain" description="SusD-like N-terminal" evidence="8">
    <location>
        <begin position="92"/>
        <end position="222"/>
    </location>
</feature>
<evidence type="ECO:0000313" key="9">
    <source>
        <dbReference type="EMBL" id="TCC93617.1"/>
    </source>
</evidence>
<dbReference type="EMBL" id="SJSK01000001">
    <property type="protein sequence ID" value="TCC93617.1"/>
    <property type="molecule type" value="Genomic_DNA"/>
</dbReference>
<evidence type="ECO:0000256" key="4">
    <source>
        <dbReference type="ARBA" id="ARBA00023136"/>
    </source>
</evidence>
<feature type="signal peptide" evidence="6">
    <location>
        <begin position="1"/>
        <end position="17"/>
    </location>
</feature>
<feature type="domain" description="RagB/SusD" evidence="7">
    <location>
        <begin position="327"/>
        <end position="648"/>
    </location>
</feature>
<proteinExistence type="inferred from homology"/>
<comment type="subcellular location">
    <subcellularLocation>
        <location evidence="1">Cell outer membrane</location>
    </subcellularLocation>
</comment>
<evidence type="ECO:0000259" key="8">
    <source>
        <dbReference type="Pfam" id="PF14322"/>
    </source>
</evidence>
<name>A0A4R0N2N7_9SPHI</name>
<gene>
    <name evidence="9" type="ORF">EZ428_02270</name>
</gene>
<evidence type="ECO:0000256" key="1">
    <source>
        <dbReference type="ARBA" id="ARBA00004442"/>
    </source>
</evidence>
<dbReference type="AlphaFoldDB" id="A0A4R0N2N7"/>
<comment type="similarity">
    <text evidence="2">Belongs to the SusD family.</text>
</comment>
<evidence type="ECO:0000256" key="6">
    <source>
        <dbReference type="SAM" id="SignalP"/>
    </source>
</evidence>
<dbReference type="SUPFAM" id="SSF48452">
    <property type="entry name" value="TPR-like"/>
    <property type="match status" value="1"/>
</dbReference>
<keyword evidence="10" id="KW-1185">Reference proteome</keyword>
<sequence length="648" mass="72302">MKRKLYILLAVVMTSFAACQKLDVPPVNIVQDADLFTTEAGVDAYVSRMYYTMPIEDFKYHPVGAFNQTGQVGSPHAISGEAVSRDLGNVTETHNYWSAAYLLIRDCNYFIATMPTYASNFKPEQVQMWIAEAQFVRAFTYFALVKRYGGVPLVDKLLTRPGETISELASEIEELKIPRSSEEAIWDFVAKELDAVYITLPETNKSNRANKYVAASLKSRAMLYAGTIAKYNTIDLTTGSIRLCGVPASKAVTYFKAAYDAANLLNGKYALYKNKWSATDKEAQYQNFVSLFLDNSSANRESIFARQFKYPDLTHMYDALNVPKQWEGPQGNYSSETLPTLNLVEMYEGFPKNPDGTIQTMDAGGKYLTYTNTMDIFANVEPRLRATVILPGDLFKSVQIEVRRGVFTGSSSGGLSDLTPGNASTAYPATLLGSATVAANLDAANLVTLSNGAKITRSGASGIYTAIAANATGGTYTGFYVRKYLSPEKPQAETLPNRSDQQFIEFRYGEVVLNKAEAAYELFLLGQGATYATEALTLTNSIRERAGASLYVAINNINDIRTERRRELAFENKTIWDLRRWRIANLEQNNTIYKALIPIMLQDQSKYILDVRNEERGVNYTFQTRWYYNQIPTAAIAKSLNLVQNPGW</sequence>
<dbReference type="Gene3D" id="1.25.40.390">
    <property type="match status" value="1"/>
</dbReference>
<organism evidence="9 10">
    <name type="scientific">Pedobacter frigiditerrae</name>
    <dbReference type="NCBI Taxonomy" id="2530452"/>
    <lineage>
        <taxon>Bacteria</taxon>
        <taxon>Pseudomonadati</taxon>
        <taxon>Bacteroidota</taxon>
        <taxon>Sphingobacteriia</taxon>
        <taxon>Sphingobacteriales</taxon>
        <taxon>Sphingobacteriaceae</taxon>
        <taxon>Pedobacter</taxon>
    </lineage>
</organism>
<keyword evidence="3 6" id="KW-0732">Signal</keyword>
<keyword evidence="4" id="KW-0472">Membrane</keyword>
<evidence type="ECO:0000256" key="5">
    <source>
        <dbReference type="ARBA" id="ARBA00023237"/>
    </source>
</evidence>
<dbReference type="GO" id="GO:0009279">
    <property type="term" value="C:cell outer membrane"/>
    <property type="evidence" value="ECO:0007669"/>
    <property type="project" value="UniProtKB-SubCell"/>
</dbReference>
<dbReference type="Pfam" id="PF14322">
    <property type="entry name" value="SusD-like_3"/>
    <property type="match status" value="1"/>
</dbReference>
<protein>
    <submittedName>
        <fullName evidence="9">RagB/SusD family nutrient uptake outer membrane protein</fullName>
    </submittedName>
</protein>
<dbReference type="PROSITE" id="PS51257">
    <property type="entry name" value="PROKAR_LIPOPROTEIN"/>
    <property type="match status" value="1"/>
</dbReference>
<accession>A0A4R0N2N7</accession>